<evidence type="ECO:0000313" key="1">
    <source>
        <dbReference type="EMBL" id="KAK7487245.1"/>
    </source>
</evidence>
<reference evidence="1 2" key="1">
    <citation type="journal article" date="2023" name="Sci. Data">
        <title>Genome assembly of the Korean intertidal mud-creeper Batillaria attramentaria.</title>
        <authorList>
            <person name="Patra A.K."/>
            <person name="Ho P.T."/>
            <person name="Jun S."/>
            <person name="Lee S.J."/>
            <person name="Kim Y."/>
            <person name="Won Y.J."/>
        </authorList>
    </citation>
    <scope>NUCLEOTIDE SEQUENCE [LARGE SCALE GENOMIC DNA]</scope>
    <source>
        <strain evidence="1">Wonlab-2016</strain>
    </source>
</reference>
<comment type="caution">
    <text evidence="1">The sequence shown here is derived from an EMBL/GenBank/DDBJ whole genome shotgun (WGS) entry which is preliminary data.</text>
</comment>
<proteinExistence type="predicted"/>
<keyword evidence="2" id="KW-1185">Reference proteome</keyword>
<feature type="non-terminal residue" evidence="1">
    <location>
        <position position="120"/>
    </location>
</feature>
<dbReference type="Proteomes" id="UP001519460">
    <property type="component" value="Unassembled WGS sequence"/>
</dbReference>
<gene>
    <name evidence="1" type="ORF">BaRGS_00021473</name>
</gene>
<organism evidence="1 2">
    <name type="scientific">Batillaria attramentaria</name>
    <dbReference type="NCBI Taxonomy" id="370345"/>
    <lineage>
        <taxon>Eukaryota</taxon>
        <taxon>Metazoa</taxon>
        <taxon>Spiralia</taxon>
        <taxon>Lophotrochozoa</taxon>
        <taxon>Mollusca</taxon>
        <taxon>Gastropoda</taxon>
        <taxon>Caenogastropoda</taxon>
        <taxon>Sorbeoconcha</taxon>
        <taxon>Cerithioidea</taxon>
        <taxon>Batillariidae</taxon>
        <taxon>Batillaria</taxon>
    </lineage>
</organism>
<evidence type="ECO:0000313" key="2">
    <source>
        <dbReference type="Proteomes" id="UP001519460"/>
    </source>
</evidence>
<name>A0ABD0KJ77_9CAEN</name>
<feature type="non-terminal residue" evidence="1">
    <location>
        <position position="1"/>
    </location>
</feature>
<protein>
    <submittedName>
        <fullName evidence="1">Uncharacterized protein</fullName>
    </submittedName>
</protein>
<accession>A0ABD0KJ77</accession>
<dbReference type="AlphaFoldDB" id="A0ABD0KJ77"/>
<dbReference type="EMBL" id="JACVVK020000167">
    <property type="protein sequence ID" value="KAK7487245.1"/>
    <property type="molecule type" value="Genomic_DNA"/>
</dbReference>
<sequence length="120" mass="13852">AMFDFPTLNTPVLTAKENETVTLHFTLHTVGCDSLHNFTISVGKTDRDSHLYSRCCVIQWTYGFCVNTPFRTVHCSCMCLPKRGEYRLITIVDRTDNTKWLWTSSEPKKVLQKELTFNVT</sequence>